<protein>
    <submittedName>
        <fullName evidence="1">Uncharacterized protein</fullName>
    </submittedName>
</protein>
<evidence type="ECO:0000313" key="1">
    <source>
        <dbReference type="EMBL" id="TGK34813.1"/>
    </source>
</evidence>
<gene>
    <name evidence="1" type="ORF">EHQ17_08375</name>
</gene>
<reference evidence="1" key="1">
    <citation type="journal article" date="2019" name="PLoS Negl. Trop. Dis.">
        <title>Revisiting the worldwide diversity of Leptospira species in the environment.</title>
        <authorList>
            <person name="Vincent A.T."/>
            <person name="Schiettekatte O."/>
            <person name="Bourhy P."/>
            <person name="Veyrier F.J."/>
            <person name="Picardeau M."/>
        </authorList>
    </citation>
    <scope>NUCLEOTIDE SEQUENCE [LARGE SCALE GENOMIC DNA]</scope>
    <source>
        <strain evidence="1">201800299</strain>
    </source>
</reference>
<evidence type="ECO:0000313" key="2">
    <source>
        <dbReference type="Proteomes" id="UP000298277"/>
    </source>
</evidence>
<accession>A0A5F1YZE7</accession>
<sequence>MQSAWNSVSNFVSESYGKLFGGKPVALMPVMSSNGDYSHRDGVPIDPTNTDPKRLELSNMNIKDDAELKALAKQYGIPYESLNKLYGTSFHIALKKDANGNFVVSYENDGDRFRNDGIGYAKTPYDHEIYEFAGSKIHMKAKDLNGNDVSVQNGRFYVNIGSNDTNWLDVTDMKISAKDGTSTTIGEMFSNPAYELNFDPSEPAKGRQGSARTDAFDNVLKPWNPIANNIRYSEFQNFRLNDIQSNMYGENRVNPNTGYNYITYDASGMHNSRVIGSSYGSRGVWNTTNSQYHRVDYIFDVMVEQNKNVKPINPNYGPGL</sequence>
<keyword evidence="2" id="KW-1185">Reference proteome</keyword>
<dbReference type="EMBL" id="RQFA01000036">
    <property type="protein sequence ID" value="TGK34813.1"/>
    <property type="molecule type" value="Genomic_DNA"/>
</dbReference>
<comment type="caution">
    <text evidence="1">The sequence shown here is derived from an EMBL/GenBank/DDBJ whole genome shotgun (WGS) entry which is preliminary data.</text>
</comment>
<dbReference type="AlphaFoldDB" id="A0A5F1YZE7"/>
<organism evidence="1 2">
    <name type="scientific">Leptospira gomenensis</name>
    <dbReference type="NCBI Taxonomy" id="2484974"/>
    <lineage>
        <taxon>Bacteria</taxon>
        <taxon>Pseudomonadati</taxon>
        <taxon>Spirochaetota</taxon>
        <taxon>Spirochaetia</taxon>
        <taxon>Leptospirales</taxon>
        <taxon>Leptospiraceae</taxon>
        <taxon>Leptospira</taxon>
    </lineage>
</organism>
<dbReference type="Proteomes" id="UP000298277">
    <property type="component" value="Unassembled WGS sequence"/>
</dbReference>
<name>A0A5F1YZE7_9LEPT</name>
<proteinExistence type="predicted"/>